<dbReference type="PANTHER" id="PTHR25462">
    <property type="entry name" value="BONUS, ISOFORM C-RELATED"/>
    <property type="match status" value="1"/>
</dbReference>
<protein>
    <recommendedName>
        <fullName evidence="3">B box-type domain-containing protein</fullName>
    </recommendedName>
</protein>
<sequence>MTSRLYCGPCEYESIPRRAKKWCTDCEGGLCGDCEKNHKSIRVTRYHNIISVDDYRQIQDISVNLECEMHDEKLDRYCKRHDILVCFTCAFSNHKSCSSSDLITIEEAAKNVKESSVLSDIEGKISRTLQNLKHCITNLNIALKNVDRDEQNIKKTIEDTRMNLNKYLDKLQENLLLDLKTKHENCKSKYNEILNKLNQQQKEVENLREQSLKMKRFASNIHTFLGSCQLNKTIDEKSGMLEEGIKYHRINGMEVEIHDGLSSLMKEVTHFGEIKIFETMSSLPFKDPKIDHAQINGPLQNVSEVRLQLNRKIEIKRSAAISGCLMLSDDRIIIADEHGKGRLIEYNKYGKRIHDIAVSGKPYGLTAVDTDLIAVTYGESKYLEIINTKKNSERKKEQFSTNCWGISYQDQKLYIVVEKQGIVVLDLNGKTLNTIDIDVSKVFDISTTRDRIFYTDWGNNTVHCCSIAGHEIWIFRDESLSRPRGISVDNNQYIFVASFSNNLTVIQHDGKSSKVLPTEPNERHSPWAVHYNKEKKIVCLGYKHGSVALFNVIPSIVKMNNEP</sequence>
<dbReference type="CDD" id="cd19757">
    <property type="entry name" value="Bbox1"/>
    <property type="match status" value="1"/>
</dbReference>
<keyword evidence="1" id="KW-0862">Zinc</keyword>
<dbReference type="PANTHER" id="PTHR25462:SF296">
    <property type="entry name" value="MEIOTIC P26, ISOFORM F"/>
    <property type="match status" value="1"/>
</dbReference>
<evidence type="ECO:0000259" key="3">
    <source>
        <dbReference type="PROSITE" id="PS50119"/>
    </source>
</evidence>
<evidence type="ECO:0000256" key="2">
    <source>
        <dbReference type="SAM" id="Coils"/>
    </source>
</evidence>
<keyword evidence="2" id="KW-0175">Coiled coil</keyword>
<evidence type="ECO:0000256" key="1">
    <source>
        <dbReference type="PROSITE-ProRule" id="PRU00024"/>
    </source>
</evidence>
<organism evidence="4 5">
    <name type="scientific">Mytilus coruscus</name>
    <name type="common">Sea mussel</name>
    <dbReference type="NCBI Taxonomy" id="42192"/>
    <lineage>
        <taxon>Eukaryota</taxon>
        <taxon>Metazoa</taxon>
        <taxon>Spiralia</taxon>
        <taxon>Lophotrochozoa</taxon>
        <taxon>Mollusca</taxon>
        <taxon>Bivalvia</taxon>
        <taxon>Autobranchia</taxon>
        <taxon>Pteriomorphia</taxon>
        <taxon>Mytilida</taxon>
        <taxon>Mytiloidea</taxon>
        <taxon>Mytilidae</taxon>
        <taxon>Mytilinae</taxon>
        <taxon>Mytilus</taxon>
    </lineage>
</organism>
<dbReference type="Gene3D" id="2.120.10.30">
    <property type="entry name" value="TolB, C-terminal domain"/>
    <property type="match status" value="1"/>
</dbReference>
<feature type="domain" description="B box-type" evidence="3">
    <location>
        <begin position="62"/>
        <end position="105"/>
    </location>
</feature>
<name>A0A6J8ELK0_MYTCO</name>
<gene>
    <name evidence="4" type="ORF">MCOR_52947</name>
</gene>
<dbReference type="Gene3D" id="3.30.160.60">
    <property type="entry name" value="Classic Zinc Finger"/>
    <property type="match status" value="1"/>
</dbReference>
<keyword evidence="1" id="KW-0863">Zinc-finger</keyword>
<accession>A0A6J8ELK0</accession>
<dbReference type="EMBL" id="CACVKT020009165">
    <property type="protein sequence ID" value="CAC5420756.1"/>
    <property type="molecule type" value="Genomic_DNA"/>
</dbReference>
<dbReference type="AlphaFoldDB" id="A0A6J8ELK0"/>
<dbReference type="SUPFAM" id="SSF57845">
    <property type="entry name" value="B-box zinc-binding domain"/>
    <property type="match status" value="1"/>
</dbReference>
<dbReference type="Proteomes" id="UP000507470">
    <property type="component" value="Unassembled WGS sequence"/>
</dbReference>
<feature type="coiled-coil region" evidence="2">
    <location>
        <begin position="154"/>
        <end position="217"/>
    </location>
</feature>
<dbReference type="OrthoDB" id="6105760at2759"/>
<keyword evidence="1" id="KW-0479">Metal-binding</keyword>
<feature type="domain" description="B box-type" evidence="3">
    <location>
        <begin position="2"/>
        <end position="52"/>
    </location>
</feature>
<dbReference type="InterPro" id="IPR011042">
    <property type="entry name" value="6-blade_b-propeller_TolB-like"/>
</dbReference>
<proteinExistence type="predicted"/>
<dbReference type="PROSITE" id="PS50119">
    <property type="entry name" value="ZF_BBOX"/>
    <property type="match status" value="2"/>
</dbReference>
<evidence type="ECO:0000313" key="5">
    <source>
        <dbReference type="Proteomes" id="UP000507470"/>
    </source>
</evidence>
<keyword evidence="5" id="KW-1185">Reference proteome</keyword>
<dbReference type="SUPFAM" id="SSF101898">
    <property type="entry name" value="NHL repeat"/>
    <property type="match status" value="1"/>
</dbReference>
<dbReference type="InterPro" id="IPR000315">
    <property type="entry name" value="Znf_B-box"/>
</dbReference>
<dbReference type="GO" id="GO:0008270">
    <property type="term" value="F:zinc ion binding"/>
    <property type="evidence" value="ECO:0007669"/>
    <property type="project" value="UniProtKB-KW"/>
</dbReference>
<reference evidence="4 5" key="1">
    <citation type="submission" date="2020-06" db="EMBL/GenBank/DDBJ databases">
        <authorList>
            <person name="Li R."/>
            <person name="Bekaert M."/>
        </authorList>
    </citation>
    <scope>NUCLEOTIDE SEQUENCE [LARGE SCALE GENOMIC DNA]</scope>
    <source>
        <strain evidence="5">wild</strain>
    </source>
</reference>
<evidence type="ECO:0000313" key="4">
    <source>
        <dbReference type="EMBL" id="CAC5420756.1"/>
    </source>
</evidence>
<dbReference type="InterPro" id="IPR047153">
    <property type="entry name" value="TRIM45/56/19-like"/>
</dbReference>